<keyword evidence="3" id="KW-1185">Reference proteome</keyword>
<sequence>MKSTLFSLGLLFSWLLSAQPVDTSHVDTNLVFPVFHGWIFRGTCGPAYRYCNGSLCNGEVVDSFENGIEKHRAYYEEGQIVGESSNYYSNGQLASRGSFHNNRRIGEWFTYYESGALKSKKLYWKYELVPLRSELYYENGQLESLEIADSAGFFTFGIAYSQAGDTLELFTPFDSQHSVYKSSQFNESGQLMEVQYFEYLENSMRRVGIWREYDIHGNLLSEKEYPSDFHLDW</sequence>
<dbReference type="OrthoDB" id="1524045at2"/>
<reference evidence="2 3" key="1">
    <citation type="submission" date="2019-10" db="EMBL/GenBank/DDBJ databases">
        <title>Genome sequence of Phaeocystidibacter marisrubri JCM30614 (type strain).</title>
        <authorList>
            <person name="Bowman J.P."/>
        </authorList>
    </citation>
    <scope>NUCLEOTIDE SEQUENCE [LARGE SCALE GENOMIC DNA]</scope>
    <source>
        <strain evidence="2 3">JCM 30614</strain>
    </source>
</reference>
<dbReference type="EMBL" id="WBVQ01000002">
    <property type="protein sequence ID" value="KAB2816490.1"/>
    <property type="molecule type" value="Genomic_DNA"/>
</dbReference>
<name>A0A6L3ZFI1_9FLAO</name>
<evidence type="ECO:0000313" key="2">
    <source>
        <dbReference type="EMBL" id="KAB2816490.1"/>
    </source>
</evidence>
<proteinExistence type="predicted"/>
<feature type="signal peptide" evidence="1">
    <location>
        <begin position="1"/>
        <end position="18"/>
    </location>
</feature>
<dbReference type="InterPro" id="IPR011652">
    <property type="entry name" value="MORN_2"/>
</dbReference>
<organism evidence="2 3">
    <name type="scientific">Phaeocystidibacter marisrubri</name>
    <dbReference type="NCBI Taxonomy" id="1577780"/>
    <lineage>
        <taxon>Bacteria</taxon>
        <taxon>Pseudomonadati</taxon>
        <taxon>Bacteroidota</taxon>
        <taxon>Flavobacteriia</taxon>
        <taxon>Flavobacteriales</taxon>
        <taxon>Phaeocystidibacteraceae</taxon>
        <taxon>Phaeocystidibacter</taxon>
    </lineage>
</organism>
<dbReference type="AlphaFoldDB" id="A0A6L3ZFI1"/>
<feature type="chain" id="PRO_5026797326" description="Toxin-antitoxin system YwqK family antitoxin" evidence="1">
    <location>
        <begin position="19"/>
        <end position="233"/>
    </location>
</feature>
<dbReference type="SUPFAM" id="SSF82185">
    <property type="entry name" value="Histone H3 K4-specific methyltransferase SET7/9 N-terminal domain"/>
    <property type="match status" value="1"/>
</dbReference>
<dbReference type="Proteomes" id="UP000484164">
    <property type="component" value="Unassembled WGS sequence"/>
</dbReference>
<protein>
    <recommendedName>
        <fullName evidence="4">Toxin-antitoxin system YwqK family antitoxin</fullName>
    </recommendedName>
</protein>
<dbReference type="Pfam" id="PF07661">
    <property type="entry name" value="MORN_2"/>
    <property type="match status" value="3"/>
</dbReference>
<keyword evidence="1" id="KW-0732">Signal</keyword>
<evidence type="ECO:0000256" key="1">
    <source>
        <dbReference type="SAM" id="SignalP"/>
    </source>
</evidence>
<dbReference type="RefSeq" id="WP_151693917.1">
    <property type="nucleotide sequence ID" value="NZ_BMGX01000001.1"/>
</dbReference>
<evidence type="ECO:0000313" key="3">
    <source>
        <dbReference type="Proteomes" id="UP000484164"/>
    </source>
</evidence>
<dbReference type="Gene3D" id="3.90.930.1">
    <property type="match status" value="1"/>
</dbReference>
<comment type="caution">
    <text evidence="2">The sequence shown here is derived from an EMBL/GenBank/DDBJ whole genome shotgun (WGS) entry which is preliminary data.</text>
</comment>
<evidence type="ECO:0008006" key="4">
    <source>
        <dbReference type="Google" id="ProtNLM"/>
    </source>
</evidence>
<gene>
    <name evidence="2" type="ORF">F8C82_12475</name>
</gene>
<accession>A0A6L3ZFI1</accession>